<evidence type="ECO:0000313" key="3">
    <source>
        <dbReference type="EMBL" id="KAE9212741.1"/>
    </source>
</evidence>
<keyword evidence="1" id="KW-0812">Transmembrane</keyword>
<feature type="transmembrane region" description="Helical" evidence="1">
    <location>
        <begin position="37"/>
        <end position="57"/>
    </location>
</feature>
<feature type="transmembrane region" description="Helical" evidence="1">
    <location>
        <begin position="220"/>
        <end position="242"/>
    </location>
</feature>
<evidence type="ECO:0000313" key="4">
    <source>
        <dbReference type="Proteomes" id="UP000476176"/>
    </source>
</evidence>
<protein>
    <submittedName>
        <fullName evidence="3">Uncharacterized protein</fullName>
    </submittedName>
</protein>
<gene>
    <name evidence="3" type="ORF">PF004_g15544</name>
</gene>
<evidence type="ECO:0000256" key="1">
    <source>
        <dbReference type="SAM" id="Phobius"/>
    </source>
</evidence>
<dbReference type="EMBL" id="QXGC01001049">
    <property type="protein sequence ID" value="KAE9212741.1"/>
    <property type="molecule type" value="Genomic_DNA"/>
</dbReference>
<sequence>MAPVCLLTPLPCLLSAVLIESAPRAAPDDGVYTNWLFFIRIWVVTCWMVGSLTLQMGQMAPRHEMKIRHAVVMGLLSGIATSLTSFGIGVLFVFPVPFGMLIASPPCVGVLVVCYTYFWGAQWKSDPLLRTEVKQQMSVLGCQLSLTFIYPSWIYGFISLTGFYQALFVLALPIIKLLAKNWISRALGKRNDAKPEEVIFNVEIFNSLYAANALQNASTWGVSVIIMLIDLLNFWISMLDIVKILNESNKAVMTSSVLPAEVNAVTSTVKLETIFSRKERARFINKAARLLFVLEYLVLIEYVEVVLPIVYSLHRVILFHLHNRAYYPSLAHISSSKLVASTLSVLGYGALEFASLVMTLVTLKRVLGFSSLSQLTFVLEKQANKVQSKLTILFVYLMEVSLVHLGSDLSFNFAWIKSRQ</sequence>
<name>A0A6G0NKZ2_9STRA</name>
<feature type="transmembrane region" description="Helical" evidence="1">
    <location>
        <begin position="69"/>
        <end position="92"/>
    </location>
</feature>
<accession>A0A6G0NKZ2</accession>
<feature type="transmembrane region" description="Helical" evidence="1">
    <location>
        <begin position="98"/>
        <end position="118"/>
    </location>
</feature>
<keyword evidence="1" id="KW-0472">Membrane</keyword>
<comment type="caution">
    <text evidence="3">The sequence shown here is derived from an EMBL/GenBank/DDBJ whole genome shotgun (WGS) entry which is preliminary data.</text>
</comment>
<dbReference type="Proteomes" id="UP000476176">
    <property type="component" value="Unassembled WGS sequence"/>
</dbReference>
<evidence type="ECO:0000256" key="2">
    <source>
        <dbReference type="SAM" id="SignalP"/>
    </source>
</evidence>
<reference evidence="3 4" key="1">
    <citation type="submission" date="2018-09" db="EMBL/GenBank/DDBJ databases">
        <title>Genomic investigation of the strawberry pathogen Phytophthora fragariae indicates pathogenicity is determined by transcriptional variation in three key races.</title>
        <authorList>
            <person name="Adams T.M."/>
            <person name="Armitage A.D."/>
            <person name="Sobczyk M.K."/>
            <person name="Bates H.J."/>
            <person name="Dunwell J.M."/>
            <person name="Nellist C.F."/>
            <person name="Harrison R.J."/>
        </authorList>
    </citation>
    <scope>NUCLEOTIDE SEQUENCE [LARGE SCALE GENOMIC DNA]</scope>
    <source>
        <strain evidence="3 4">BC-23</strain>
    </source>
</reference>
<feature type="chain" id="PRO_5026027370" evidence="2">
    <location>
        <begin position="28"/>
        <end position="420"/>
    </location>
</feature>
<feature type="transmembrane region" description="Helical" evidence="1">
    <location>
        <begin position="162"/>
        <end position="178"/>
    </location>
</feature>
<feature type="transmembrane region" description="Helical" evidence="1">
    <location>
        <begin position="345"/>
        <end position="363"/>
    </location>
</feature>
<feature type="signal peptide" evidence="2">
    <location>
        <begin position="1"/>
        <end position="27"/>
    </location>
</feature>
<dbReference type="AlphaFoldDB" id="A0A6G0NKZ2"/>
<feature type="transmembrane region" description="Helical" evidence="1">
    <location>
        <begin position="287"/>
        <end position="311"/>
    </location>
</feature>
<proteinExistence type="predicted"/>
<keyword evidence="1" id="KW-1133">Transmembrane helix</keyword>
<organism evidence="3 4">
    <name type="scientific">Phytophthora fragariae</name>
    <dbReference type="NCBI Taxonomy" id="53985"/>
    <lineage>
        <taxon>Eukaryota</taxon>
        <taxon>Sar</taxon>
        <taxon>Stramenopiles</taxon>
        <taxon>Oomycota</taxon>
        <taxon>Peronosporomycetes</taxon>
        <taxon>Peronosporales</taxon>
        <taxon>Peronosporaceae</taxon>
        <taxon>Phytophthora</taxon>
    </lineage>
</organism>
<keyword evidence="2" id="KW-0732">Signal</keyword>